<dbReference type="AlphaFoldDB" id="A0A8S1QRW1"/>
<reference evidence="2" key="1">
    <citation type="submission" date="2021-01" db="EMBL/GenBank/DDBJ databases">
        <authorList>
            <consortium name="Genoscope - CEA"/>
            <person name="William W."/>
        </authorList>
    </citation>
    <scope>NUCLEOTIDE SEQUENCE</scope>
</reference>
<keyword evidence="1" id="KW-0812">Transmembrane</keyword>
<dbReference type="EMBL" id="CAJJDN010000117">
    <property type="protein sequence ID" value="CAD8118476.1"/>
    <property type="molecule type" value="Genomic_DNA"/>
</dbReference>
<evidence type="ECO:0000313" key="3">
    <source>
        <dbReference type="Proteomes" id="UP000692954"/>
    </source>
</evidence>
<name>A0A8S1QRW1_9CILI</name>
<proteinExistence type="predicted"/>
<evidence type="ECO:0000313" key="2">
    <source>
        <dbReference type="EMBL" id="CAD8118476.1"/>
    </source>
</evidence>
<gene>
    <name evidence="2" type="ORF">PSON_ATCC_30995.1.T1170125</name>
</gene>
<dbReference type="Proteomes" id="UP000692954">
    <property type="component" value="Unassembled WGS sequence"/>
</dbReference>
<comment type="caution">
    <text evidence="2">The sequence shown here is derived from an EMBL/GenBank/DDBJ whole genome shotgun (WGS) entry which is preliminary data.</text>
</comment>
<keyword evidence="1" id="KW-1133">Transmembrane helix</keyword>
<feature type="transmembrane region" description="Helical" evidence="1">
    <location>
        <begin position="102"/>
        <end position="118"/>
    </location>
</feature>
<keyword evidence="1" id="KW-0472">Membrane</keyword>
<protein>
    <submittedName>
        <fullName evidence="2">Uncharacterized protein</fullName>
    </submittedName>
</protein>
<keyword evidence="3" id="KW-1185">Reference proteome</keyword>
<evidence type="ECO:0000256" key="1">
    <source>
        <dbReference type="SAM" id="Phobius"/>
    </source>
</evidence>
<sequence>MTIFELNIIQNIPSSKVLKKILMINGLEFLKLNNALQQYNLIIKIRIKKSQKSKITTHFLLLSKNNFKSYPSKLEALLLLILICRIKLIIQMMNKNKNSKLQINKISIILNLIFILYYKRLSKKI</sequence>
<organism evidence="2 3">
    <name type="scientific">Paramecium sonneborni</name>
    <dbReference type="NCBI Taxonomy" id="65129"/>
    <lineage>
        <taxon>Eukaryota</taxon>
        <taxon>Sar</taxon>
        <taxon>Alveolata</taxon>
        <taxon>Ciliophora</taxon>
        <taxon>Intramacronucleata</taxon>
        <taxon>Oligohymenophorea</taxon>
        <taxon>Peniculida</taxon>
        <taxon>Parameciidae</taxon>
        <taxon>Paramecium</taxon>
    </lineage>
</organism>
<accession>A0A8S1QRW1</accession>